<organism evidence="2 3">
    <name type="scientific">Secundilactobacillus paracollinoides</name>
    <dbReference type="NCBI Taxonomy" id="240427"/>
    <lineage>
        <taxon>Bacteria</taxon>
        <taxon>Bacillati</taxon>
        <taxon>Bacillota</taxon>
        <taxon>Bacilli</taxon>
        <taxon>Lactobacillales</taxon>
        <taxon>Lactobacillaceae</taxon>
        <taxon>Secundilactobacillus</taxon>
    </lineage>
</organism>
<keyword evidence="2" id="KW-0808">Transferase</keyword>
<dbReference type="CDD" id="cd04301">
    <property type="entry name" value="NAT_SF"/>
    <property type="match status" value="1"/>
</dbReference>
<accession>A0A1B2IYA8</accession>
<evidence type="ECO:0000313" key="2">
    <source>
        <dbReference type="EMBL" id="ANZ67027.1"/>
    </source>
</evidence>
<dbReference type="GO" id="GO:0016747">
    <property type="term" value="F:acyltransferase activity, transferring groups other than amino-acyl groups"/>
    <property type="evidence" value="ECO:0007669"/>
    <property type="project" value="InterPro"/>
</dbReference>
<dbReference type="PANTHER" id="PTHR43617">
    <property type="entry name" value="L-AMINO ACID N-ACETYLTRANSFERASE"/>
    <property type="match status" value="1"/>
</dbReference>
<dbReference type="InterPro" id="IPR000182">
    <property type="entry name" value="GNAT_dom"/>
</dbReference>
<dbReference type="Pfam" id="PF00583">
    <property type="entry name" value="Acetyltransf_1"/>
    <property type="match status" value="1"/>
</dbReference>
<dbReference type="EMBL" id="CP014924">
    <property type="protein sequence ID" value="ANZ67027.1"/>
    <property type="molecule type" value="Genomic_DNA"/>
</dbReference>
<dbReference type="AlphaFoldDB" id="A0A1B2IYA8"/>
<evidence type="ECO:0000313" key="3">
    <source>
        <dbReference type="Proteomes" id="UP000093267"/>
    </source>
</evidence>
<dbReference type="RefSeq" id="WP_065902303.1">
    <property type="nucleotide sequence ID" value="NZ_CP014912.1"/>
</dbReference>
<dbReference type="InterPro" id="IPR050276">
    <property type="entry name" value="MshD_Acetyltransferase"/>
</dbReference>
<gene>
    <name evidence="2" type="ORF">AYR63_07710</name>
</gene>
<sequence length="219" mass="25049">MTNPVTGNIQIRNEHPKDYRSVEELIRTAFWNVYTPGCYEHYLVHIMRAHPDFVTKLDLVLTVDDKIVGSVMFTKAKLIAENGKIKQVLTLGPLAIHPDYQRLGLGKRLINEALERAHKLEFDTVILMGAPSNYVGAGFKSAMRYDVSMGRDQYLTALLVKELVPGVLAGHHWHFESSPVMDVDMNAVDVFDQEFDALPKEWRPSQEEFYIISHSYMQK</sequence>
<keyword evidence="3" id="KW-1185">Reference proteome</keyword>
<reference evidence="2 3" key="1">
    <citation type="submission" date="2016-03" db="EMBL/GenBank/DDBJ databases">
        <title>Pediococcus and Lactobacillus from brewery environment - whole genome sequencing and assembly.</title>
        <authorList>
            <person name="Behr J."/>
            <person name="Geissler A.J."/>
            <person name="Vogel R.F."/>
        </authorList>
    </citation>
    <scope>NUCLEOTIDE SEQUENCE [LARGE SCALE GENOMIC DNA]</scope>
    <source>
        <strain evidence="2 3">TMW 1.1995</strain>
    </source>
</reference>
<dbReference type="SUPFAM" id="SSF55729">
    <property type="entry name" value="Acyl-CoA N-acyltransferases (Nat)"/>
    <property type="match status" value="1"/>
</dbReference>
<dbReference type="Proteomes" id="UP000093267">
    <property type="component" value="Chromosome"/>
</dbReference>
<evidence type="ECO:0000259" key="1">
    <source>
        <dbReference type="PROSITE" id="PS51186"/>
    </source>
</evidence>
<name>A0A1B2IYA8_9LACO</name>
<feature type="domain" description="N-acetyltransferase" evidence="1">
    <location>
        <begin position="9"/>
        <end position="154"/>
    </location>
</feature>
<protein>
    <submittedName>
        <fullName evidence="2">GCN5 family acetyltransferase</fullName>
    </submittedName>
</protein>
<dbReference type="Gene3D" id="3.40.630.30">
    <property type="match status" value="1"/>
</dbReference>
<dbReference type="PANTHER" id="PTHR43617:SF2">
    <property type="entry name" value="UPF0039 PROTEIN SLL0451"/>
    <property type="match status" value="1"/>
</dbReference>
<dbReference type="OrthoDB" id="9797178at2"/>
<dbReference type="PROSITE" id="PS51186">
    <property type="entry name" value="GNAT"/>
    <property type="match status" value="1"/>
</dbReference>
<proteinExistence type="predicted"/>
<dbReference type="InterPro" id="IPR016181">
    <property type="entry name" value="Acyl_CoA_acyltransferase"/>
</dbReference>